<evidence type="ECO:0000256" key="12">
    <source>
        <dbReference type="ARBA" id="ARBA00023204"/>
    </source>
</evidence>
<evidence type="ECO:0000256" key="9">
    <source>
        <dbReference type="ARBA" id="ARBA00022833"/>
    </source>
</evidence>
<keyword evidence="10" id="KW-0460">Magnesium</keyword>
<name>A0A919HZR5_KLEPN</name>
<dbReference type="GO" id="GO:0006281">
    <property type="term" value="P:DNA repair"/>
    <property type="evidence" value="ECO:0007669"/>
    <property type="project" value="UniProtKB-KW"/>
</dbReference>
<evidence type="ECO:0000256" key="14">
    <source>
        <dbReference type="ARBA" id="ARBA00060881"/>
    </source>
</evidence>
<keyword evidence="8" id="KW-0227">DNA damage</keyword>
<dbReference type="NCBIfam" id="NF005932">
    <property type="entry name" value="PRK07956.1"/>
    <property type="match status" value="1"/>
</dbReference>
<dbReference type="Pfam" id="PF14520">
    <property type="entry name" value="HHH_5"/>
    <property type="match status" value="1"/>
</dbReference>
<dbReference type="Pfam" id="PF03120">
    <property type="entry name" value="OB_DNA_ligase"/>
    <property type="match status" value="1"/>
</dbReference>
<dbReference type="Gene3D" id="2.40.50.140">
    <property type="entry name" value="Nucleic acid-binding proteins"/>
    <property type="match status" value="1"/>
</dbReference>
<evidence type="ECO:0000256" key="1">
    <source>
        <dbReference type="ARBA" id="ARBA00001946"/>
    </source>
</evidence>
<accession>A0A919HZR5</accession>
<evidence type="ECO:0000256" key="6">
    <source>
        <dbReference type="ARBA" id="ARBA00022705"/>
    </source>
</evidence>
<dbReference type="Proteomes" id="UP000655094">
    <property type="component" value="Unassembled WGS sequence"/>
</dbReference>
<dbReference type="InterPro" id="IPR036420">
    <property type="entry name" value="BRCT_dom_sf"/>
</dbReference>
<dbReference type="InterPro" id="IPR041663">
    <property type="entry name" value="DisA/LigA_HHH"/>
</dbReference>
<evidence type="ECO:0000256" key="10">
    <source>
        <dbReference type="ARBA" id="ARBA00022842"/>
    </source>
</evidence>
<comment type="similarity">
    <text evidence="14">Belongs to the NAD-dependent DNA ligase family. LigA subfamily.</text>
</comment>
<evidence type="ECO:0000256" key="5">
    <source>
        <dbReference type="ARBA" id="ARBA00022598"/>
    </source>
</evidence>
<evidence type="ECO:0000256" key="4">
    <source>
        <dbReference type="ARBA" id="ARBA00013308"/>
    </source>
</evidence>
<dbReference type="GO" id="GO:0003677">
    <property type="term" value="F:DNA binding"/>
    <property type="evidence" value="ECO:0007669"/>
    <property type="project" value="InterPro"/>
</dbReference>
<keyword evidence="9" id="KW-0862">Zinc</keyword>
<dbReference type="Pfam" id="PF03119">
    <property type="entry name" value="DNA_ligase_ZBD"/>
    <property type="match status" value="1"/>
</dbReference>
<sequence>MGRTGAITPVARLEPVHVAGVLVSNATLHNADEIERLGLKIGDKVVIRRAGDVIPQVVNVVLSERPADARDVVFPTHCPVCQSDVERVEGEAVARCTGGLICGAQRKESLKHFVSRRALDVDGMGDKIIDQLVEKEYVHTPADLFRLTAGKLTGLDRMGPKSAQNVVNALEKAKETTFARFLYALGIREVGEATAAGGGAFRHSRSPEQASIEELQKVPDVGIVVATHTFNFFAEESNRDVIAQLLAEGVRWPAPVVVKAEEIDSPFAGKTVVLTGSLSQLSRDDAKARLVALGAKVAGSVSKKTDW</sequence>
<reference evidence="16" key="1">
    <citation type="submission" date="2020-10" db="EMBL/GenBank/DDBJ databases">
        <title>Genome Sequence of ESBL Producing Zambian Clinical Strains.</title>
        <authorList>
            <person name="Shawa M."/>
            <person name="Furuta Y."/>
            <person name="Simbotwe M."/>
            <person name="Mulenga E."/>
            <person name="Mubanga M."/>
            <person name="Mulenga G."/>
            <person name="Kaile C."/>
            <person name="Zorigt T."/>
            <person name="Hang'ombe B."/>
            <person name="Higashi H."/>
        </authorList>
    </citation>
    <scope>NUCLEOTIDE SEQUENCE</scope>
    <source>
        <strain evidence="16">Zam_UTH_09</strain>
    </source>
</reference>
<evidence type="ECO:0000256" key="13">
    <source>
        <dbReference type="ARBA" id="ARBA00034005"/>
    </source>
</evidence>
<dbReference type="Pfam" id="PF00533">
    <property type="entry name" value="BRCT"/>
    <property type="match status" value="1"/>
</dbReference>
<evidence type="ECO:0000313" key="16">
    <source>
        <dbReference type="EMBL" id="GHK57558.1"/>
    </source>
</evidence>
<dbReference type="SUPFAM" id="SSF47781">
    <property type="entry name" value="RuvA domain 2-like"/>
    <property type="match status" value="1"/>
</dbReference>
<evidence type="ECO:0000256" key="2">
    <source>
        <dbReference type="ARBA" id="ARBA00004067"/>
    </source>
</evidence>
<dbReference type="InterPro" id="IPR012340">
    <property type="entry name" value="NA-bd_OB-fold"/>
</dbReference>
<keyword evidence="12" id="KW-0234">DNA repair</keyword>
<keyword evidence="7" id="KW-0479">Metal-binding</keyword>
<dbReference type="PROSITE" id="PS50172">
    <property type="entry name" value="BRCT"/>
    <property type="match status" value="1"/>
</dbReference>
<dbReference type="CDD" id="cd17748">
    <property type="entry name" value="BRCT_DNA_ligase_like"/>
    <property type="match status" value="1"/>
</dbReference>
<dbReference type="InterPro" id="IPR003583">
    <property type="entry name" value="Hlx-hairpin-Hlx_DNA-bd_motif"/>
</dbReference>
<dbReference type="Pfam" id="PF12826">
    <property type="entry name" value="HHH_2"/>
    <property type="match status" value="1"/>
</dbReference>
<keyword evidence="6" id="KW-0235">DNA replication</keyword>
<dbReference type="GO" id="GO:0006260">
    <property type="term" value="P:DNA replication"/>
    <property type="evidence" value="ECO:0007669"/>
    <property type="project" value="UniProtKB-KW"/>
</dbReference>
<dbReference type="SUPFAM" id="SSF52113">
    <property type="entry name" value="BRCT domain"/>
    <property type="match status" value="1"/>
</dbReference>
<keyword evidence="11" id="KW-0520">NAD</keyword>
<organism evidence="16 17">
    <name type="scientific">Klebsiella pneumoniae</name>
    <dbReference type="NCBI Taxonomy" id="573"/>
    <lineage>
        <taxon>Bacteria</taxon>
        <taxon>Pseudomonadati</taxon>
        <taxon>Pseudomonadota</taxon>
        <taxon>Gammaproteobacteria</taxon>
        <taxon>Enterobacterales</taxon>
        <taxon>Enterobacteriaceae</taxon>
        <taxon>Klebsiella/Raoultella group</taxon>
        <taxon>Klebsiella</taxon>
        <taxon>Klebsiella pneumoniae complex</taxon>
    </lineage>
</organism>
<dbReference type="FunFam" id="1.10.150.20:FF:000006">
    <property type="entry name" value="DNA ligase"/>
    <property type="match status" value="1"/>
</dbReference>
<comment type="function">
    <text evidence="2">DNA ligase that catalyzes the formation of phosphodiester linkages between 5'-phosphoryl and 3'-hydroxyl groups in double-stranded DNA using NAD as a coenzyme and as the energy source for the reaction. It is essential for DNA replication and repair of damaged DNA.</text>
</comment>
<dbReference type="Gene3D" id="6.20.10.30">
    <property type="match status" value="1"/>
</dbReference>
<evidence type="ECO:0000256" key="8">
    <source>
        <dbReference type="ARBA" id="ARBA00022763"/>
    </source>
</evidence>
<evidence type="ECO:0000313" key="17">
    <source>
        <dbReference type="Proteomes" id="UP000655094"/>
    </source>
</evidence>
<dbReference type="InterPro" id="IPR001357">
    <property type="entry name" value="BRCT_dom"/>
</dbReference>
<evidence type="ECO:0000256" key="3">
    <source>
        <dbReference type="ARBA" id="ARBA00012722"/>
    </source>
</evidence>
<dbReference type="EC" id="6.5.1.2" evidence="3"/>
<dbReference type="SMART" id="SM00532">
    <property type="entry name" value="LIGANc"/>
    <property type="match status" value="1"/>
</dbReference>
<dbReference type="InterPro" id="IPR004149">
    <property type="entry name" value="Znf_DNAligase_C4"/>
</dbReference>
<keyword evidence="5" id="KW-0436">Ligase</keyword>
<dbReference type="InterPro" id="IPR004150">
    <property type="entry name" value="NAD_DNA_ligase_OB"/>
</dbReference>
<comment type="caution">
    <text evidence="16">The sequence shown here is derived from an EMBL/GenBank/DDBJ whole genome shotgun (WGS) entry which is preliminary data.</text>
</comment>
<dbReference type="FunFam" id="6.20.10.30:FF:000001">
    <property type="entry name" value="DNA ligase"/>
    <property type="match status" value="1"/>
</dbReference>
<dbReference type="FunFam" id="1.10.150.20:FF:000007">
    <property type="entry name" value="DNA ligase"/>
    <property type="match status" value="1"/>
</dbReference>
<dbReference type="SMART" id="SM00278">
    <property type="entry name" value="HhH1"/>
    <property type="match status" value="3"/>
</dbReference>
<dbReference type="AlphaFoldDB" id="A0A919HZR5"/>
<dbReference type="GO" id="GO:0003911">
    <property type="term" value="F:DNA ligase (NAD+) activity"/>
    <property type="evidence" value="ECO:0007669"/>
    <property type="project" value="UniProtKB-EC"/>
</dbReference>
<dbReference type="InterPro" id="IPR010994">
    <property type="entry name" value="RuvA_2-like"/>
</dbReference>
<dbReference type="InterPro" id="IPR013840">
    <property type="entry name" value="DNAligase_N"/>
</dbReference>
<comment type="catalytic activity">
    <reaction evidence="13">
        <text>NAD(+) + (deoxyribonucleotide)n-3'-hydroxyl + 5'-phospho-(deoxyribonucleotide)m = (deoxyribonucleotide)n+m + AMP + beta-nicotinamide D-nucleotide.</text>
        <dbReference type="EC" id="6.5.1.2"/>
    </reaction>
</comment>
<comment type="cofactor">
    <cofactor evidence="1">
        <name>Mg(2+)</name>
        <dbReference type="ChEBI" id="CHEBI:18420"/>
    </cofactor>
</comment>
<feature type="domain" description="BRCT" evidence="15">
    <location>
        <begin position="262"/>
        <end position="307"/>
    </location>
</feature>
<proteinExistence type="inferred from homology"/>
<dbReference type="FunFam" id="2.40.50.140:FF:000012">
    <property type="entry name" value="DNA ligase"/>
    <property type="match status" value="1"/>
</dbReference>
<dbReference type="EMBL" id="BNFF01000002">
    <property type="protein sequence ID" value="GHK57558.1"/>
    <property type="molecule type" value="Genomic_DNA"/>
</dbReference>
<evidence type="ECO:0000259" key="15">
    <source>
        <dbReference type="PROSITE" id="PS50172"/>
    </source>
</evidence>
<dbReference type="SUPFAM" id="SSF50249">
    <property type="entry name" value="Nucleic acid-binding proteins"/>
    <property type="match status" value="1"/>
</dbReference>
<gene>
    <name evidence="16" type="ORF">KPZU09_72940</name>
</gene>
<dbReference type="Gene3D" id="3.40.50.10190">
    <property type="entry name" value="BRCT domain"/>
    <property type="match status" value="1"/>
</dbReference>
<evidence type="ECO:0000256" key="11">
    <source>
        <dbReference type="ARBA" id="ARBA00023027"/>
    </source>
</evidence>
<evidence type="ECO:0000256" key="7">
    <source>
        <dbReference type="ARBA" id="ARBA00022723"/>
    </source>
</evidence>
<dbReference type="GO" id="GO:0046872">
    <property type="term" value="F:metal ion binding"/>
    <property type="evidence" value="ECO:0007669"/>
    <property type="project" value="UniProtKB-KW"/>
</dbReference>
<protein>
    <recommendedName>
        <fullName evidence="4">DNA ligase</fullName>
        <ecNumber evidence="3">6.5.1.2</ecNumber>
    </recommendedName>
</protein>
<dbReference type="Gene3D" id="1.10.150.20">
    <property type="entry name" value="5' to 3' exonuclease, C-terminal subdomain"/>
    <property type="match status" value="2"/>
</dbReference>